<name>A0A4S4DJT3_CAMSN</name>
<proteinExistence type="predicted"/>
<dbReference type="Proteomes" id="UP000306102">
    <property type="component" value="Unassembled WGS sequence"/>
</dbReference>
<gene>
    <name evidence="1" type="ORF">TEA_009313</name>
</gene>
<comment type="caution">
    <text evidence="1">The sequence shown here is derived from an EMBL/GenBank/DDBJ whole genome shotgun (WGS) entry which is preliminary data.</text>
</comment>
<organism evidence="1 2">
    <name type="scientific">Camellia sinensis var. sinensis</name>
    <name type="common">China tea</name>
    <dbReference type="NCBI Taxonomy" id="542762"/>
    <lineage>
        <taxon>Eukaryota</taxon>
        <taxon>Viridiplantae</taxon>
        <taxon>Streptophyta</taxon>
        <taxon>Embryophyta</taxon>
        <taxon>Tracheophyta</taxon>
        <taxon>Spermatophyta</taxon>
        <taxon>Magnoliopsida</taxon>
        <taxon>eudicotyledons</taxon>
        <taxon>Gunneridae</taxon>
        <taxon>Pentapetalae</taxon>
        <taxon>asterids</taxon>
        <taxon>Ericales</taxon>
        <taxon>Theaceae</taxon>
        <taxon>Camellia</taxon>
    </lineage>
</organism>
<reference evidence="1 2" key="1">
    <citation type="journal article" date="2018" name="Proc. Natl. Acad. Sci. U.S.A.">
        <title>Draft genome sequence of Camellia sinensis var. sinensis provides insights into the evolution of the tea genome and tea quality.</title>
        <authorList>
            <person name="Wei C."/>
            <person name="Yang H."/>
            <person name="Wang S."/>
            <person name="Zhao J."/>
            <person name="Liu C."/>
            <person name="Gao L."/>
            <person name="Xia E."/>
            <person name="Lu Y."/>
            <person name="Tai Y."/>
            <person name="She G."/>
            <person name="Sun J."/>
            <person name="Cao H."/>
            <person name="Tong W."/>
            <person name="Gao Q."/>
            <person name="Li Y."/>
            <person name="Deng W."/>
            <person name="Jiang X."/>
            <person name="Wang W."/>
            <person name="Chen Q."/>
            <person name="Zhang S."/>
            <person name="Li H."/>
            <person name="Wu J."/>
            <person name="Wang P."/>
            <person name="Li P."/>
            <person name="Shi C."/>
            <person name="Zheng F."/>
            <person name="Jian J."/>
            <person name="Huang B."/>
            <person name="Shan D."/>
            <person name="Shi M."/>
            <person name="Fang C."/>
            <person name="Yue Y."/>
            <person name="Li F."/>
            <person name="Li D."/>
            <person name="Wei S."/>
            <person name="Han B."/>
            <person name="Jiang C."/>
            <person name="Yin Y."/>
            <person name="Xia T."/>
            <person name="Zhang Z."/>
            <person name="Bennetzen J.L."/>
            <person name="Zhao S."/>
            <person name="Wan X."/>
        </authorList>
    </citation>
    <scope>NUCLEOTIDE SEQUENCE [LARGE SCALE GENOMIC DNA]</scope>
    <source>
        <strain evidence="2">cv. Shuchazao</strain>
        <tissue evidence="1">Leaf</tissue>
    </source>
</reference>
<evidence type="ECO:0000313" key="1">
    <source>
        <dbReference type="EMBL" id="THG02754.1"/>
    </source>
</evidence>
<dbReference type="STRING" id="542762.A0A4S4DJT3"/>
<keyword evidence="2" id="KW-1185">Reference proteome</keyword>
<dbReference type="EMBL" id="SDRB02011120">
    <property type="protein sequence ID" value="THG02754.1"/>
    <property type="molecule type" value="Genomic_DNA"/>
</dbReference>
<dbReference type="AlphaFoldDB" id="A0A4S4DJT3"/>
<dbReference type="InterPro" id="IPR032675">
    <property type="entry name" value="LRR_dom_sf"/>
</dbReference>
<sequence>MEVVFRCRLVRFRKVLTGGRGGFLEFCNMNLKELDLSDNFIEDIKDGGDLKRKLIFAGFERLSVLGQLELLRLDWNSFNNSILPSLGVLSSLKTLSLHGNLLNGSIDIGGVCSAKRSVVSDRVLFGKEEVSDLSSMGALGYGWLKIRRMYEAWVFGVGHGW</sequence>
<dbReference type="Pfam" id="PF00560">
    <property type="entry name" value="LRR_1"/>
    <property type="match status" value="1"/>
</dbReference>
<evidence type="ECO:0000313" key="2">
    <source>
        <dbReference type="Proteomes" id="UP000306102"/>
    </source>
</evidence>
<protein>
    <recommendedName>
        <fullName evidence="3">Leucine-rich repeat-containing N-terminal plant-type domain-containing protein</fullName>
    </recommendedName>
</protein>
<evidence type="ECO:0008006" key="3">
    <source>
        <dbReference type="Google" id="ProtNLM"/>
    </source>
</evidence>
<accession>A0A4S4DJT3</accession>
<dbReference type="SUPFAM" id="SSF52047">
    <property type="entry name" value="RNI-like"/>
    <property type="match status" value="1"/>
</dbReference>
<dbReference type="InterPro" id="IPR001611">
    <property type="entry name" value="Leu-rich_rpt"/>
</dbReference>
<dbReference type="Gene3D" id="3.80.10.10">
    <property type="entry name" value="Ribonuclease Inhibitor"/>
    <property type="match status" value="1"/>
</dbReference>
<dbReference type="PROSITE" id="PS51450">
    <property type="entry name" value="LRR"/>
    <property type="match status" value="1"/>
</dbReference>